<comment type="similarity">
    <text evidence="1">Belongs to the pseudouridine synthase RluA family.</text>
</comment>
<dbReference type="Gene3D" id="3.30.2350.10">
    <property type="entry name" value="Pseudouridine synthase"/>
    <property type="match status" value="1"/>
</dbReference>
<dbReference type="InterPro" id="IPR006224">
    <property type="entry name" value="PsdUridine_synth_RluA-like_CS"/>
</dbReference>
<sequence>MQHYQFEVDEASSKKRLDVFLSENLPEISRSRLKKLIDEKRVTVNERSRPAGYKVRVKEKIEFHIPPLEKLDTAPENIPLDIIFEDEHMLAVNKPAGMVVHPAPGHSRGTLVNALLHHCKDLSGIGGVERPGIVHRLDKETSGLVLIAKTEAAHKNLAAQFKKREIKKEYLAFVKGNVKKENGTINSPVGRHQTQRKKMDTRPEYGRPACTHYEVLQRGRNWTYIKLYPETGRTHQIRVHLASIHHPVIGDKLYGGKNPN</sequence>
<dbReference type="EMBL" id="UINC01003941">
    <property type="protein sequence ID" value="SVA10516.1"/>
    <property type="molecule type" value="Genomic_DNA"/>
</dbReference>
<feature type="domain" description="RNA-binding S4" evidence="4">
    <location>
        <begin position="15"/>
        <end position="79"/>
    </location>
</feature>
<dbReference type="InterPro" id="IPR020103">
    <property type="entry name" value="PsdUridine_synth_cat_dom_sf"/>
</dbReference>
<evidence type="ECO:0000256" key="1">
    <source>
        <dbReference type="ARBA" id="ARBA00010876"/>
    </source>
</evidence>
<dbReference type="Pfam" id="PF01479">
    <property type="entry name" value="S4"/>
    <property type="match status" value="1"/>
</dbReference>
<accession>A0A381T2S7</accession>
<dbReference type="SUPFAM" id="SSF55174">
    <property type="entry name" value="Alpha-L RNA-binding motif"/>
    <property type="match status" value="1"/>
</dbReference>
<dbReference type="PROSITE" id="PS01129">
    <property type="entry name" value="PSI_RLU"/>
    <property type="match status" value="1"/>
</dbReference>
<evidence type="ECO:0000259" key="4">
    <source>
        <dbReference type="SMART" id="SM00363"/>
    </source>
</evidence>
<dbReference type="AlphaFoldDB" id="A0A381T2S7"/>
<dbReference type="CDD" id="cd00165">
    <property type="entry name" value="S4"/>
    <property type="match status" value="1"/>
</dbReference>
<dbReference type="GO" id="GO:0009982">
    <property type="term" value="F:pseudouridine synthase activity"/>
    <property type="evidence" value="ECO:0007669"/>
    <property type="project" value="InterPro"/>
</dbReference>
<keyword evidence="2" id="KW-0413">Isomerase</keyword>
<organism evidence="5">
    <name type="scientific">marine metagenome</name>
    <dbReference type="NCBI Taxonomy" id="408172"/>
    <lineage>
        <taxon>unclassified sequences</taxon>
        <taxon>metagenomes</taxon>
        <taxon>ecological metagenomes</taxon>
    </lineage>
</organism>
<dbReference type="SUPFAM" id="SSF55120">
    <property type="entry name" value="Pseudouridine synthase"/>
    <property type="match status" value="1"/>
</dbReference>
<dbReference type="PANTHER" id="PTHR21600:SF44">
    <property type="entry name" value="RIBOSOMAL LARGE SUBUNIT PSEUDOURIDINE SYNTHASE D"/>
    <property type="match status" value="1"/>
</dbReference>
<evidence type="ECO:0000313" key="5">
    <source>
        <dbReference type="EMBL" id="SVA10516.1"/>
    </source>
</evidence>
<feature type="region of interest" description="Disordered" evidence="3">
    <location>
        <begin position="182"/>
        <end position="206"/>
    </location>
</feature>
<dbReference type="InterPro" id="IPR006145">
    <property type="entry name" value="PsdUridine_synth_RsuA/RluA"/>
</dbReference>
<dbReference type="GO" id="GO:0003723">
    <property type="term" value="F:RNA binding"/>
    <property type="evidence" value="ECO:0007669"/>
    <property type="project" value="InterPro"/>
</dbReference>
<dbReference type="InterPro" id="IPR006225">
    <property type="entry name" value="PsdUridine_synth_RluC/D"/>
</dbReference>
<dbReference type="NCBIfam" id="TIGR00005">
    <property type="entry name" value="rluA_subfam"/>
    <property type="match status" value="1"/>
</dbReference>
<evidence type="ECO:0000256" key="3">
    <source>
        <dbReference type="SAM" id="MobiDB-lite"/>
    </source>
</evidence>
<dbReference type="SMART" id="SM00363">
    <property type="entry name" value="S4"/>
    <property type="match status" value="1"/>
</dbReference>
<dbReference type="PANTHER" id="PTHR21600">
    <property type="entry name" value="MITOCHONDRIAL RNA PSEUDOURIDINE SYNTHASE"/>
    <property type="match status" value="1"/>
</dbReference>
<dbReference type="InterPro" id="IPR050188">
    <property type="entry name" value="RluA_PseudoU_synthase"/>
</dbReference>
<dbReference type="GO" id="GO:0000455">
    <property type="term" value="P:enzyme-directed rRNA pseudouridine synthesis"/>
    <property type="evidence" value="ECO:0007669"/>
    <property type="project" value="TreeGrafter"/>
</dbReference>
<dbReference type="InterPro" id="IPR002942">
    <property type="entry name" value="S4_RNA-bd"/>
</dbReference>
<feature type="non-terminal residue" evidence="5">
    <location>
        <position position="260"/>
    </location>
</feature>
<dbReference type="PROSITE" id="PS50889">
    <property type="entry name" value="S4"/>
    <property type="match status" value="1"/>
</dbReference>
<dbReference type="Pfam" id="PF00849">
    <property type="entry name" value="PseudoU_synth_2"/>
    <property type="match status" value="1"/>
</dbReference>
<dbReference type="Gene3D" id="3.10.290.10">
    <property type="entry name" value="RNA-binding S4 domain"/>
    <property type="match status" value="1"/>
</dbReference>
<gene>
    <name evidence="5" type="ORF">METZ01_LOCUS63370</name>
</gene>
<protein>
    <recommendedName>
        <fullName evidence="4">RNA-binding S4 domain-containing protein</fullName>
    </recommendedName>
</protein>
<dbReference type="InterPro" id="IPR036986">
    <property type="entry name" value="S4_RNA-bd_sf"/>
</dbReference>
<name>A0A381T2S7_9ZZZZ</name>
<evidence type="ECO:0000256" key="2">
    <source>
        <dbReference type="ARBA" id="ARBA00023235"/>
    </source>
</evidence>
<dbReference type="CDD" id="cd02869">
    <property type="entry name" value="PseudoU_synth_RluA_like"/>
    <property type="match status" value="1"/>
</dbReference>
<reference evidence="5" key="1">
    <citation type="submission" date="2018-05" db="EMBL/GenBank/DDBJ databases">
        <authorList>
            <person name="Lanie J.A."/>
            <person name="Ng W.-L."/>
            <person name="Kazmierczak K.M."/>
            <person name="Andrzejewski T.M."/>
            <person name="Davidsen T.M."/>
            <person name="Wayne K.J."/>
            <person name="Tettelin H."/>
            <person name="Glass J.I."/>
            <person name="Rusch D."/>
            <person name="Podicherti R."/>
            <person name="Tsui H.-C.T."/>
            <person name="Winkler M.E."/>
        </authorList>
    </citation>
    <scope>NUCLEOTIDE SEQUENCE</scope>
</reference>
<proteinExistence type="inferred from homology"/>